<feature type="region of interest" description="Disordered" evidence="1">
    <location>
        <begin position="116"/>
        <end position="137"/>
    </location>
</feature>
<gene>
    <name evidence="2" type="ORF">CYY_007555</name>
</gene>
<feature type="compositionally biased region" description="Low complexity" evidence="1">
    <location>
        <begin position="123"/>
        <end position="137"/>
    </location>
</feature>
<organism evidence="2 3">
    <name type="scientific">Polysphondylium violaceum</name>
    <dbReference type="NCBI Taxonomy" id="133409"/>
    <lineage>
        <taxon>Eukaryota</taxon>
        <taxon>Amoebozoa</taxon>
        <taxon>Evosea</taxon>
        <taxon>Eumycetozoa</taxon>
        <taxon>Dictyostelia</taxon>
        <taxon>Dictyosteliales</taxon>
        <taxon>Dictyosteliaceae</taxon>
        <taxon>Polysphondylium</taxon>
    </lineage>
</organism>
<feature type="compositionally biased region" description="Low complexity" evidence="1">
    <location>
        <begin position="189"/>
        <end position="199"/>
    </location>
</feature>
<dbReference type="EMBL" id="AJWJ01000410">
    <property type="protein sequence ID" value="KAF2071126.1"/>
    <property type="molecule type" value="Genomic_DNA"/>
</dbReference>
<dbReference type="Proteomes" id="UP000695562">
    <property type="component" value="Unassembled WGS sequence"/>
</dbReference>
<evidence type="ECO:0000313" key="3">
    <source>
        <dbReference type="Proteomes" id="UP000695562"/>
    </source>
</evidence>
<accession>A0A8J4PX30</accession>
<feature type="region of interest" description="Disordered" evidence="1">
    <location>
        <begin position="189"/>
        <end position="236"/>
    </location>
</feature>
<dbReference type="AlphaFoldDB" id="A0A8J4PX30"/>
<feature type="compositionally biased region" description="Low complexity" evidence="1">
    <location>
        <begin position="209"/>
        <end position="232"/>
    </location>
</feature>
<protein>
    <submittedName>
        <fullName evidence="2">Uncharacterized protein</fullName>
    </submittedName>
</protein>
<keyword evidence="3" id="KW-1185">Reference proteome</keyword>
<name>A0A8J4PX30_9MYCE</name>
<dbReference type="OrthoDB" id="21160at2759"/>
<evidence type="ECO:0000313" key="2">
    <source>
        <dbReference type="EMBL" id="KAF2071126.1"/>
    </source>
</evidence>
<proteinExistence type="predicted"/>
<sequence length="243" mass="27341">MSDEPNSKQIARSGYRKSKHVDRNTSQGQHRKDERKKKALEARENELQSRIVHDDQEIVDFDSSRSKYSKRILAQRKNDIAELDIYSNQQSILNMQELLNSKIDFIPKFDMMSVDGDDEENDVNSSSVKNKSNSNSNEYTINVGEIEKLLLSISIPQRLDINVKYFDGIDIPQPNNTGNIKRKINKNIVSKSSKSSSSKATQEENKTISTPTSSAPPAVPVTSAPPTAPTTSDNLEDWLDTII</sequence>
<reference evidence="2" key="1">
    <citation type="submission" date="2020-01" db="EMBL/GenBank/DDBJ databases">
        <title>Development of genomics and gene disruption for Polysphondylium violaceum indicates a role for the polyketide synthase stlB in stalk morphogenesis.</title>
        <authorList>
            <person name="Narita B."/>
            <person name="Kawabe Y."/>
            <person name="Kin K."/>
            <person name="Saito T."/>
            <person name="Gibbs R."/>
            <person name="Kuspa A."/>
            <person name="Muzny D."/>
            <person name="Queller D."/>
            <person name="Richards S."/>
            <person name="Strassman J."/>
            <person name="Sucgang R."/>
            <person name="Worley K."/>
            <person name="Schaap P."/>
        </authorList>
    </citation>
    <scope>NUCLEOTIDE SEQUENCE</scope>
    <source>
        <strain evidence="2">QSvi11</strain>
    </source>
</reference>
<evidence type="ECO:0000256" key="1">
    <source>
        <dbReference type="SAM" id="MobiDB-lite"/>
    </source>
</evidence>
<comment type="caution">
    <text evidence="2">The sequence shown here is derived from an EMBL/GenBank/DDBJ whole genome shotgun (WGS) entry which is preliminary data.</text>
</comment>
<feature type="region of interest" description="Disordered" evidence="1">
    <location>
        <begin position="1"/>
        <end position="47"/>
    </location>
</feature>